<evidence type="ECO:0000256" key="6">
    <source>
        <dbReference type="ARBA" id="ARBA00022692"/>
    </source>
</evidence>
<dbReference type="Pfam" id="PF02254">
    <property type="entry name" value="TrkA_N"/>
    <property type="match status" value="1"/>
</dbReference>
<keyword evidence="10 11" id="KW-0472">Membrane</keyword>
<feature type="domain" description="RCK C-terminal" evidence="13">
    <location>
        <begin position="575"/>
        <end position="657"/>
    </location>
</feature>
<comment type="similarity">
    <text evidence="2">Belongs to the monovalent cation:proton antiporter 2 (CPA2) transporter (TC 2.A.37) family.</text>
</comment>
<dbReference type="PROSITE" id="PS51201">
    <property type="entry name" value="RCK_N"/>
    <property type="match status" value="1"/>
</dbReference>
<dbReference type="GO" id="GO:0006813">
    <property type="term" value="P:potassium ion transport"/>
    <property type="evidence" value="ECO:0007669"/>
    <property type="project" value="UniProtKB-KW"/>
</dbReference>
<keyword evidence="5" id="KW-0633">Potassium transport</keyword>
<dbReference type="InterPro" id="IPR036291">
    <property type="entry name" value="NAD(P)-bd_dom_sf"/>
</dbReference>
<keyword evidence="9" id="KW-0406">Ion transport</keyword>
<feature type="transmembrane region" description="Helical" evidence="11">
    <location>
        <begin position="6"/>
        <end position="26"/>
    </location>
</feature>
<proteinExistence type="inferred from homology"/>
<feature type="transmembrane region" description="Helical" evidence="11">
    <location>
        <begin position="114"/>
        <end position="135"/>
    </location>
</feature>
<feature type="transmembrane region" description="Helical" evidence="11">
    <location>
        <begin position="147"/>
        <end position="170"/>
    </location>
</feature>
<evidence type="ECO:0000313" key="14">
    <source>
        <dbReference type="EMBL" id="BAU47208.1"/>
    </source>
</evidence>
<feature type="transmembrane region" description="Helical" evidence="11">
    <location>
        <begin position="182"/>
        <end position="204"/>
    </location>
</feature>
<dbReference type="Proteomes" id="UP000218899">
    <property type="component" value="Chromosome"/>
</dbReference>
<evidence type="ECO:0000256" key="11">
    <source>
        <dbReference type="SAM" id="Phobius"/>
    </source>
</evidence>
<dbReference type="GO" id="GO:1902600">
    <property type="term" value="P:proton transmembrane transport"/>
    <property type="evidence" value="ECO:0007669"/>
    <property type="project" value="InterPro"/>
</dbReference>
<keyword evidence="3" id="KW-0813">Transport</keyword>
<comment type="subcellular location">
    <subcellularLocation>
        <location evidence="1">Endomembrane system</location>
        <topology evidence="1">Multi-pass membrane protein</topology>
    </subcellularLocation>
</comment>
<dbReference type="InterPro" id="IPR006153">
    <property type="entry name" value="Cation/H_exchanger_TM"/>
</dbReference>
<dbReference type="GO" id="GO:0015297">
    <property type="term" value="F:antiporter activity"/>
    <property type="evidence" value="ECO:0007669"/>
    <property type="project" value="UniProtKB-KW"/>
</dbReference>
<feature type="transmembrane region" description="Helical" evidence="11">
    <location>
        <begin position="297"/>
        <end position="320"/>
    </location>
</feature>
<keyword evidence="6 11" id="KW-0812">Transmembrane</keyword>
<dbReference type="GO" id="GO:0005886">
    <property type="term" value="C:plasma membrane"/>
    <property type="evidence" value="ECO:0007669"/>
    <property type="project" value="TreeGrafter"/>
</dbReference>
<accession>A0A1B4V148</accession>
<evidence type="ECO:0000256" key="7">
    <source>
        <dbReference type="ARBA" id="ARBA00022958"/>
    </source>
</evidence>
<evidence type="ECO:0000256" key="2">
    <source>
        <dbReference type="ARBA" id="ARBA00005551"/>
    </source>
</evidence>
<feature type="transmembrane region" description="Helical" evidence="11">
    <location>
        <begin position="326"/>
        <end position="345"/>
    </location>
</feature>
<evidence type="ECO:0000259" key="13">
    <source>
        <dbReference type="PROSITE" id="PS51202"/>
    </source>
</evidence>
<feature type="transmembrane region" description="Helical" evidence="11">
    <location>
        <begin position="55"/>
        <end position="72"/>
    </location>
</feature>
<evidence type="ECO:0000313" key="15">
    <source>
        <dbReference type="Proteomes" id="UP000218899"/>
    </source>
</evidence>
<keyword evidence="8 11" id="KW-1133">Transmembrane helix</keyword>
<dbReference type="GO" id="GO:0012505">
    <property type="term" value="C:endomembrane system"/>
    <property type="evidence" value="ECO:0007669"/>
    <property type="project" value="UniProtKB-SubCell"/>
</dbReference>
<dbReference type="PANTHER" id="PTHR46157">
    <property type="entry name" value="K(+) EFFLUX ANTIPORTER 3, CHLOROPLASTIC"/>
    <property type="match status" value="1"/>
</dbReference>
<organism evidence="14 15">
    <name type="scientific">Sulfurifustis variabilis</name>
    <dbReference type="NCBI Taxonomy" id="1675686"/>
    <lineage>
        <taxon>Bacteria</taxon>
        <taxon>Pseudomonadati</taxon>
        <taxon>Pseudomonadota</taxon>
        <taxon>Gammaproteobacteria</taxon>
        <taxon>Acidiferrobacterales</taxon>
        <taxon>Acidiferrobacteraceae</taxon>
        <taxon>Sulfurifustis</taxon>
    </lineage>
</organism>
<dbReference type="InterPro" id="IPR003148">
    <property type="entry name" value="RCK_N"/>
</dbReference>
<dbReference type="RefSeq" id="WP_096458654.1">
    <property type="nucleotide sequence ID" value="NZ_AP014936.1"/>
</dbReference>
<sequence length="658" mass="71162">MNAIGFQSILLLLGLAVVLVALFRYLGLPQILAYLCAGILVGPSGLGWIPSTEEWRYFAEFGLVFLMFTIGLEFSLPKLVAMRAIVFGLGGAQVLISCLAFGAVAWWFGVPGEGAIVIGGILALSSTAIVMKLLIEQLEQSSRHGRHAFGILLFQDLVVVPFLILIPTLGTGTGPESVAGTLVWVLGKSALVLGAIFVIGRWLVRPLFHRVAATRLREFFMLTVLLLTLAAAWVTEVAGLSLALGAFLAGMMLAETEYRHQVEADILPFRDILLGLFFVTVGMMLDLGVVRTQWLHILAAVAALVIFKTALIAVLGRVFGMEAGPALRTGLVLAQGGEFGFALLLQARRYEVLDEPAAQIVLAAIVLSMLLAPLIVWHNGRIARRLVPGYTRVRAANLETIRAEAARRRAHVIVCGYGRSGQNLAWMLEQENVPSLALDLDPVRVRDARDAGKPVVYGDATRRDVLEAAGLAHAAALAVSFNDAQVALRILEITRAARPEMPVIVRTMDDADLDRLLKAGATEVVPESLEGSLMMGSHVLLLLGVPVSRIVRHVRDVREDRYRMMRGFFHGEAMFGEEATAAWRERLHSVTLPPGAHAIDKSLAELDLDRLGVTVSTVRRNGRPAPPSAETRFAAGDVLVLHGSAEALEEAEALLLEG</sequence>
<evidence type="ECO:0000256" key="4">
    <source>
        <dbReference type="ARBA" id="ARBA00022449"/>
    </source>
</evidence>
<evidence type="ECO:0000256" key="3">
    <source>
        <dbReference type="ARBA" id="ARBA00022448"/>
    </source>
</evidence>
<dbReference type="InterPro" id="IPR036721">
    <property type="entry name" value="RCK_C_sf"/>
</dbReference>
<keyword evidence="4" id="KW-0050">Antiport</keyword>
<dbReference type="GO" id="GO:0008324">
    <property type="term" value="F:monoatomic cation transmembrane transporter activity"/>
    <property type="evidence" value="ECO:0007669"/>
    <property type="project" value="InterPro"/>
</dbReference>
<evidence type="ECO:0000256" key="5">
    <source>
        <dbReference type="ARBA" id="ARBA00022538"/>
    </source>
</evidence>
<dbReference type="FunFam" id="3.40.50.720:FF:000036">
    <property type="entry name" value="Glutathione-regulated potassium-efflux system protein KefB"/>
    <property type="match status" value="1"/>
</dbReference>
<dbReference type="PANTHER" id="PTHR46157:SF4">
    <property type="entry name" value="K(+) EFFLUX ANTIPORTER 3, CHLOROPLASTIC"/>
    <property type="match status" value="1"/>
</dbReference>
<dbReference type="EMBL" id="AP014936">
    <property type="protein sequence ID" value="BAU47208.1"/>
    <property type="molecule type" value="Genomic_DNA"/>
</dbReference>
<evidence type="ECO:0000256" key="10">
    <source>
        <dbReference type="ARBA" id="ARBA00023136"/>
    </source>
</evidence>
<name>A0A1B4V148_9GAMM</name>
<dbReference type="SUPFAM" id="SSF116726">
    <property type="entry name" value="TrkA C-terminal domain-like"/>
    <property type="match status" value="1"/>
</dbReference>
<dbReference type="Gene3D" id="1.20.1530.20">
    <property type="match status" value="1"/>
</dbReference>
<dbReference type="Pfam" id="PF00999">
    <property type="entry name" value="Na_H_Exchanger"/>
    <property type="match status" value="1"/>
</dbReference>
<dbReference type="InterPro" id="IPR006037">
    <property type="entry name" value="RCK_C"/>
</dbReference>
<protein>
    <submittedName>
        <fullName evidence="14">Potassium transporter</fullName>
    </submittedName>
</protein>
<feature type="transmembrane region" description="Helical" evidence="11">
    <location>
        <begin position="31"/>
        <end position="49"/>
    </location>
</feature>
<gene>
    <name evidence="14" type="ORF">SVA_0629</name>
</gene>
<evidence type="ECO:0000256" key="9">
    <source>
        <dbReference type="ARBA" id="ARBA00023065"/>
    </source>
</evidence>
<dbReference type="Pfam" id="PF02080">
    <property type="entry name" value="TrkA_C"/>
    <property type="match status" value="1"/>
</dbReference>
<feature type="domain" description="RCK N-terminal" evidence="12">
    <location>
        <begin position="409"/>
        <end position="526"/>
    </location>
</feature>
<feature type="transmembrane region" description="Helical" evidence="11">
    <location>
        <begin position="357"/>
        <end position="377"/>
    </location>
</feature>
<feature type="transmembrane region" description="Helical" evidence="11">
    <location>
        <begin position="272"/>
        <end position="290"/>
    </location>
</feature>
<dbReference type="PROSITE" id="PS51202">
    <property type="entry name" value="RCK_C"/>
    <property type="match status" value="1"/>
</dbReference>
<feature type="transmembrane region" description="Helical" evidence="11">
    <location>
        <begin position="84"/>
        <end position="108"/>
    </location>
</feature>
<dbReference type="Gene3D" id="3.30.70.1450">
    <property type="entry name" value="Regulator of K+ conductance, C-terminal domain"/>
    <property type="match status" value="1"/>
</dbReference>
<dbReference type="InterPro" id="IPR004771">
    <property type="entry name" value="K/H_exchanger"/>
</dbReference>
<evidence type="ECO:0000259" key="12">
    <source>
        <dbReference type="PROSITE" id="PS51201"/>
    </source>
</evidence>
<keyword evidence="7" id="KW-0630">Potassium</keyword>
<dbReference type="NCBIfam" id="TIGR00932">
    <property type="entry name" value="2a37"/>
    <property type="match status" value="1"/>
</dbReference>
<evidence type="ECO:0000256" key="8">
    <source>
        <dbReference type="ARBA" id="ARBA00022989"/>
    </source>
</evidence>
<dbReference type="Gene3D" id="3.40.50.720">
    <property type="entry name" value="NAD(P)-binding Rossmann-like Domain"/>
    <property type="match status" value="1"/>
</dbReference>
<reference evidence="14 15" key="1">
    <citation type="submission" date="2015-08" db="EMBL/GenBank/DDBJ databases">
        <title>Complete genome sequence of Sulfurifustis variabilis.</title>
        <authorList>
            <person name="Miura A."/>
            <person name="Kojima H."/>
            <person name="Fukui M."/>
        </authorList>
    </citation>
    <scope>NUCLEOTIDE SEQUENCE [LARGE SCALE GENOMIC DNA]</scope>
    <source>
        <strain evidence="15">skN76</strain>
    </source>
</reference>
<dbReference type="KEGG" id="sva:SVA_0629"/>
<dbReference type="AlphaFoldDB" id="A0A1B4V148"/>
<dbReference type="InterPro" id="IPR038770">
    <property type="entry name" value="Na+/solute_symporter_sf"/>
</dbReference>
<dbReference type="OrthoDB" id="9781411at2"/>
<keyword evidence="15" id="KW-1185">Reference proteome</keyword>
<evidence type="ECO:0000256" key="1">
    <source>
        <dbReference type="ARBA" id="ARBA00004127"/>
    </source>
</evidence>
<feature type="transmembrane region" description="Helical" evidence="11">
    <location>
        <begin position="224"/>
        <end position="252"/>
    </location>
</feature>
<dbReference type="SUPFAM" id="SSF51735">
    <property type="entry name" value="NAD(P)-binding Rossmann-fold domains"/>
    <property type="match status" value="1"/>
</dbReference>